<dbReference type="EMBL" id="JPOX01000022">
    <property type="protein sequence ID" value="KFX45770.1"/>
    <property type="molecule type" value="Genomic_DNA"/>
</dbReference>
<proteinExistence type="predicted"/>
<dbReference type="HOGENOM" id="CLU_014593_0_0_1"/>
<organism evidence="1">
    <name type="scientific">Talaromyces marneffei PM1</name>
    <dbReference type="NCBI Taxonomy" id="1077442"/>
    <lineage>
        <taxon>Eukaryota</taxon>
        <taxon>Fungi</taxon>
        <taxon>Dikarya</taxon>
        <taxon>Ascomycota</taxon>
        <taxon>Pezizomycotina</taxon>
        <taxon>Eurotiomycetes</taxon>
        <taxon>Eurotiomycetidae</taxon>
        <taxon>Eurotiales</taxon>
        <taxon>Trichocomaceae</taxon>
        <taxon>Talaromyces</taxon>
        <taxon>Talaromyces sect. Talaromyces</taxon>
    </lineage>
</organism>
<reference evidence="1" key="1">
    <citation type="journal article" date="2014" name="PLoS Genet.">
        <title>Signature Gene Expression Reveals Novel Clues to the Molecular Mechanisms of Dimorphic Transition in Penicillium marneffei.</title>
        <authorList>
            <person name="Yang E."/>
            <person name="Wang G."/>
            <person name="Cai J."/>
            <person name="Woo P.C."/>
            <person name="Lau S.K."/>
            <person name="Yuen K.-Y."/>
            <person name="Chow W.-N."/>
            <person name="Lin X."/>
        </authorList>
    </citation>
    <scope>NUCLEOTIDE SEQUENCE [LARGE SCALE GENOMIC DNA]</scope>
    <source>
        <strain evidence="1">PM1</strain>
    </source>
</reference>
<sequence length="646" mass="69956">MTTPSSFAAVKSNLDAILADPPTAFDEPAIEKLKLELTQQTDPSIPTRILAQISQVLPVVQYDPTPLTTLGIRAAVFLKFSDLQAVDPPLDLLAGIRAPSPPINLLTLSLLAKANRVPSDAAIIAGDSDLVATLVELWLSTSNPEVAQAAVDVLWSLLEVDDVDTETVVGSTQNIVAGQGLLWRRVFTDKNVYGLLFSICSLANTGGTPPLSKREKTVAQGRLLDFIVKIGTLRWDCIAESQIPEVESEYRSNSLLEFAACHMVDTSDVLMHMTLLNFFRELVLIGAPGLKTASPPHQVSPFSSRALDFLLDKSLHQRVLGYYLDPSQLDSIDITFLTSPIMAYVAQYAQLYPNHLLKSPRELLDKILSRIHKALDIPSAQWAHGETPLGDLTILGSLPRVMLVEASRRSLNPLQTVPSNPPNRACYQTLARVFHGPSSTTSSDTATTVSKVPTDAFKESVAARILYFTYLSEHANLWQNVVAAADIVAMKDVALAAIAVIGAVVTANWNTLSTADAQRISASPFKLPSEDELNRQASTGPGILPKSGSWAVLTPPALTTVLPYLFKPPLSYSNFVAGGAGDPENAIWKLATAKYDVLVDLHRMLKNSTAHVEGFEDIVQTLEQRIRDGPQGPAIQVGSRVEAVDL</sequence>
<evidence type="ECO:0000313" key="1">
    <source>
        <dbReference type="EMBL" id="KFX45770.1"/>
    </source>
</evidence>
<dbReference type="eggNOG" id="ENOG502S03U">
    <property type="taxonomic scope" value="Eukaryota"/>
</dbReference>
<name>A0A093V0Q3_TALMA</name>
<comment type="caution">
    <text evidence="1">The sequence shown here is derived from an EMBL/GenBank/DDBJ whole genome shotgun (WGS) entry which is preliminary data.</text>
</comment>
<dbReference type="AlphaFoldDB" id="A0A093V0Q3"/>
<gene>
    <name evidence="1" type="ORF">GQ26_0221490</name>
</gene>
<accession>A0A093V0Q3</accession>
<protein>
    <submittedName>
        <fullName evidence="1">Uncharacterized protein</fullName>
    </submittedName>
</protein>